<dbReference type="EMBL" id="JAHUTI010025887">
    <property type="protein sequence ID" value="MED6240705.1"/>
    <property type="molecule type" value="Genomic_DNA"/>
</dbReference>
<feature type="region of interest" description="Disordered" evidence="1">
    <location>
        <begin position="1"/>
        <end position="40"/>
    </location>
</feature>
<name>A0ABU7ATH4_9TELE</name>
<comment type="caution">
    <text evidence="2">The sequence shown here is derived from an EMBL/GenBank/DDBJ whole genome shotgun (WGS) entry which is preliminary data.</text>
</comment>
<keyword evidence="3" id="KW-1185">Reference proteome</keyword>
<gene>
    <name evidence="2" type="ORF">ATANTOWER_026318</name>
</gene>
<organism evidence="2 3">
    <name type="scientific">Ataeniobius toweri</name>
    <dbReference type="NCBI Taxonomy" id="208326"/>
    <lineage>
        <taxon>Eukaryota</taxon>
        <taxon>Metazoa</taxon>
        <taxon>Chordata</taxon>
        <taxon>Craniata</taxon>
        <taxon>Vertebrata</taxon>
        <taxon>Euteleostomi</taxon>
        <taxon>Actinopterygii</taxon>
        <taxon>Neopterygii</taxon>
        <taxon>Teleostei</taxon>
        <taxon>Neoteleostei</taxon>
        <taxon>Acanthomorphata</taxon>
        <taxon>Ovalentaria</taxon>
        <taxon>Atherinomorphae</taxon>
        <taxon>Cyprinodontiformes</taxon>
        <taxon>Goodeidae</taxon>
        <taxon>Ataeniobius</taxon>
    </lineage>
</organism>
<sequence length="81" mass="9302">MSPGNHHTAGADVEECPHPHPYSQPDLKAVRERGRLRLSADTRKTEQRNVKLLCETCWTWKCWEPFGNLRVKVVVQCCGKD</sequence>
<evidence type="ECO:0000313" key="2">
    <source>
        <dbReference type="EMBL" id="MED6240705.1"/>
    </source>
</evidence>
<feature type="compositionally biased region" description="Basic and acidic residues" evidence="1">
    <location>
        <begin position="28"/>
        <end position="40"/>
    </location>
</feature>
<accession>A0ABU7ATH4</accession>
<evidence type="ECO:0000256" key="1">
    <source>
        <dbReference type="SAM" id="MobiDB-lite"/>
    </source>
</evidence>
<dbReference type="Proteomes" id="UP001345963">
    <property type="component" value="Unassembled WGS sequence"/>
</dbReference>
<reference evidence="2 3" key="1">
    <citation type="submission" date="2021-07" db="EMBL/GenBank/DDBJ databases">
        <authorList>
            <person name="Palmer J.M."/>
        </authorList>
    </citation>
    <scope>NUCLEOTIDE SEQUENCE [LARGE SCALE GENOMIC DNA]</scope>
    <source>
        <strain evidence="2 3">AT_MEX2019</strain>
        <tissue evidence="2">Muscle</tissue>
    </source>
</reference>
<protein>
    <submittedName>
        <fullName evidence="2">Uncharacterized protein</fullName>
    </submittedName>
</protein>
<evidence type="ECO:0000313" key="3">
    <source>
        <dbReference type="Proteomes" id="UP001345963"/>
    </source>
</evidence>
<proteinExistence type="predicted"/>